<dbReference type="GO" id="GO:0043731">
    <property type="term" value="F:6-hydroxynicotinate 3-monooxygenase activity"/>
    <property type="evidence" value="ECO:0007669"/>
    <property type="project" value="UniProtKB-EC"/>
</dbReference>
<dbReference type="Proteomes" id="UP000054703">
    <property type="component" value="Unassembled WGS sequence"/>
</dbReference>
<dbReference type="OrthoDB" id="9782160at2"/>
<dbReference type="Gene3D" id="3.30.9.30">
    <property type="match status" value="1"/>
</dbReference>
<organism evidence="2 3">
    <name type="scientific">Legionella santicrucis</name>
    <dbReference type="NCBI Taxonomy" id="45074"/>
    <lineage>
        <taxon>Bacteria</taxon>
        <taxon>Pseudomonadati</taxon>
        <taxon>Pseudomonadota</taxon>
        <taxon>Gammaproteobacteria</taxon>
        <taxon>Legionellales</taxon>
        <taxon>Legionellaceae</taxon>
        <taxon>Legionella</taxon>
    </lineage>
</organism>
<accession>A0A0W0YKK8</accession>
<dbReference type="PANTHER" id="PTHR47469:SF2">
    <property type="entry name" value="OS06G0597600 PROTEIN"/>
    <property type="match status" value="1"/>
</dbReference>
<dbReference type="InterPro" id="IPR036188">
    <property type="entry name" value="FAD/NAD-bd_sf"/>
</dbReference>
<dbReference type="InterPro" id="IPR053212">
    <property type="entry name" value="DHP_3-monooxygenase"/>
</dbReference>
<dbReference type="RefSeq" id="WP_058514630.1">
    <property type="nucleotide sequence ID" value="NZ_CAAAIH010000047.1"/>
</dbReference>
<keyword evidence="2" id="KW-0560">Oxidoreductase</keyword>
<dbReference type="Gene3D" id="3.50.50.60">
    <property type="entry name" value="FAD/NAD(P)-binding domain"/>
    <property type="match status" value="1"/>
</dbReference>
<proteinExistence type="predicted"/>
<evidence type="ECO:0000259" key="1">
    <source>
        <dbReference type="Pfam" id="PF22607"/>
    </source>
</evidence>
<dbReference type="Pfam" id="PF13450">
    <property type="entry name" value="NAD_binding_8"/>
    <property type="match status" value="1"/>
</dbReference>
<dbReference type="AlphaFoldDB" id="A0A0W0YKK8"/>
<dbReference type="PRINTS" id="PR00420">
    <property type="entry name" value="RNGMNOXGNASE"/>
</dbReference>
<dbReference type="SUPFAM" id="SSF51905">
    <property type="entry name" value="FAD/NAD(P)-binding domain"/>
    <property type="match status" value="1"/>
</dbReference>
<dbReference type="SUPFAM" id="SSF54373">
    <property type="entry name" value="FAD-linked reductases, C-terminal domain"/>
    <property type="match status" value="1"/>
</dbReference>
<comment type="caution">
    <text evidence="2">The sequence shown here is derived from an EMBL/GenBank/DDBJ whole genome shotgun (WGS) entry which is preliminary data.</text>
</comment>
<gene>
    <name evidence="2" type="ORF">Lsan_2554</name>
</gene>
<keyword evidence="2" id="KW-0503">Monooxygenase</keyword>
<name>A0A0W0YKK8_9GAMM</name>
<dbReference type="EC" id="1.14.13.114" evidence="2"/>
<feature type="domain" description="2,6-dihydroxypyridine 3-monooxygenase substrate binding" evidence="1">
    <location>
        <begin position="170"/>
        <end position="293"/>
    </location>
</feature>
<protein>
    <submittedName>
        <fullName evidence="2">6-hydroxynicotinate 3-monooxygenase</fullName>
        <ecNumber evidence="2">1.14.13.114</ecNumber>
    </submittedName>
</protein>
<dbReference type="STRING" id="45074.Lsan_2554"/>
<keyword evidence="3" id="KW-1185">Reference proteome</keyword>
<dbReference type="PANTHER" id="PTHR47469">
    <property type="entry name" value="MONOOXYGENASE-LIKE"/>
    <property type="match status" value="1"/>
</dbReference>
<evidence type="ECO:0000313" key="2">
    <source>
        <dbReference type="EMBL" id="KTD57452.1"/>
    </source>
</evidence>
<dbReference type="Pfam" id="PF22607">
    <property type="entry name" value="FAD_binding-like"/>
    <property type="match status" value="1"/>
</dbReference>
<dbReference type="PATRIC" id="fig|45074.5.peg.2747"/>
<evidence type="ECO:0000313" key="3">
    <source>
        <dbReference type="Proteomes" id="UP000054703"/>
    </source>
</evidence>
<sequence>MNSSIGIIGGSISALSAAIELKRKGFAVTLFERNKETFESRGAGIVLPKSIFEQKIKPDLLFPHFPYVNIDRRSIYTKNLNYLSHKKPLILNYPFPMVAIHWGHLYFGLKSQFQHDAYHAGEQVIAISQDQSAVYLKTNQGDYTFDYVIGADGVNSFLRHYIFPHLHPTYAGYTGWRGICEDQTLSKLIEPGEQIFYLYPGGHIVLYNIPASDYATTQRSVINWVFYEYDPKVSMAKTLVDKNGKPCNFSIPPSMLSQEQLKHVYDLAQAYLPAEASEIVCASETVFAQAIYDLLSPSHVQERCILLGDSATILRPHASSGSLKAIEGAMALSEALNAPKELRAASLAAWNATQVKKANDLMNFATSFGDLFVTSSTDWSTMDELSIMSLWKKLMEKAPQTPQLIEKENETR</sequence>
<dbReference type="EMBL" id="LNYU01000075">
    <property type="protein sequence ID" value="KTD57452.1"/>
    <property type="molecule type" value="Genomic_DNA"/>
</dbReference>
<dbReference type="InterPro" id="IPR054707">
    <property type="entry name" value="DhpH_subs-bd"/>
</dbReference>
<reference evidence="2 3" key="1">
    <citation type="submission" date="2015-11" db="EMBL/GenBank/DDBJ databases">
        <title>Genomic analysis of 38 Legionella species identifies large and diverse effector repertoires.</title>
        <authorList>
            <person name="Burstein D."/>
            <person name="Amaro F."/>
            <person name="Zusman T."/>
            <person name="Lifshitz Z."/>
            <person name="Cohen O."/>
            <person name="Gilbert J.A."/>
            <person name="Pupko T."/>
            <person name="Shuman H.A."/>
            <person name="Segal G."/>
        </authorList>
    </citation>
    <scope>NUCLEOTIDE SEQUENCE [LARGE SCALE GENOMIC DNA]</scope>
    <source>
        <strain evidence="2 3">SC-63-C7</strain>
    </source>
</reference>